<keyword evidence="1" id="KW-0597">Phosphoprotein</keyword>
<evidence type="ECO:0000256" key="1">
    <source>
        <dbReference type="ARBA" id="ARBA00022553"/>
    </source>
</evidence>
<dbReference type="Gene3D" id="1.10.287.130">
    <property type="match status" value="1"/>
</dbReference>
<dbReference type="SMART" id="SM00387">
    <property type="entry name" value="HATPase_c"/>
    <property type="match status" value="1"/>
</dbReference>
<feature type="region of interest" description="Disordered" evidence="3">
    <location>
        <begin position="719"/>
        <end position="784"/>
    </location>
</feature>
<dbReference type="Proteomes" id="UP001153069">
    <property type="component" value="Unassembled WGS sequence"/>
</dbReference>
<accession>A0A9N8H587</accession>
<feature type="domain" description="Histidine kinase" evidence="4">
    <location>
        <begin position="568"/>
        <end position="886"/>
    </location>
</feature>
<dbReference type="SUPFAM" id="SSF55874">
    <property type="entry name" value="ATPase domain of HSP90 chaperone/DNA topoisomerase II/histidine kinase"/>
    <property type="match status" value="2"/>
</dbReference>
<dbReference type="PROSITE" id="PS50109">
    <property type="entry name" value="HIS_KIN"/>
    <property type="match status" value="1"/>
</dbReference>
<comment type="caution">
    <text evidence="5">The sequence shown here is derived from an EMBL/GenBank/DDBJ whole genome shotgun (WGS) entry which is preliminary data.</text>
</comment>
<evidence type="ECO:0000313" key="5">
    <source>
        <dbReference type="EMBL" id="CAB9499765.1"/>
    </source>
</evidence>
<keyword evidence="5" id="KW-0418">Kinase</keyword>
<dbReference type="InterPro" id="IPR005467">
    <property type="entry name" value="His_kinase_dom"/>
</dbReference>
<gene>
    <name evidence="5" type="ORF">SEMRO_68_G038120.1</name>
</gene>
<evidence type="ECO:0000256" key="3">
    <source>
        <dbReference type="SAM" id="MobiDB-lite"/>
    </source>
</evidence>
<sequence>MGIPVYDVKKGKHDGLYLEAIDLLFETSKDAWQVENDDLWVGSLEMDELVGKVQGMLEPKGRDQHGMDCHPSSHSATETQKLDRSALKKLDECFKACKKKVAQEVRREEFRCAEEFILNEQDAGRERRSVARTLEASEEKRLAAEVAQLRGVRLKTQRASLDENLRWKISHAETSYVSRKMVFAKASQVAGAELRLQFARVRTFLEDLHKTRQQVLHREHRRSLNFQTLMHALRGTDPRVVSLDTQISVRLFRQKKADLNEAHMARTLEEAVFLESMMNDLDKIQRCKEDAALDMFDLHVKNLKMERDDNARRQQELELLAASGTLEMAKLVSQDTADDGLDRENDAQIEQRVDAIERKKDFESSTEQSMPTAKLYDTILWSVATDDLGLTTTGSSLYSSDYGSNVMDEDDCEEHNKEVDVVEDEDADGDDHKGEPGQHEKQLTPIGAMHTRRLARELREQEKAMVKKHEKEIRAERRQYQKEGRALKAKHQAKLDEIIESSTAEREELREASDLRMQALLQRQEESIELMKRKDVALMKEALAAEDQRVGAAEERSFRKAQELISAQVFHEVRNALSSIIAMSEMTHSLKSDESITPKELVGSVDDMLEQIGDVVNYSLKMLNETLDITKLNSGAFVPKIQPFDLKDVVARATRMQQPKASRISLSFRPLPKPCIAVSDPNIVERIVATLLSNAVKFTNAGGVEPFIIPLERLESEMSESTWPSSDAAENKSIFSTESTSSIDESEEGADREYDADSKISAESMESDGSDGSDESDRVQLRPSTTKTKFVAVGVADTGPGLSKETLAAAKEALSSSTSIATSHGAQNTGFGLYHAHLQTKALNTQLHLTSLEDCLELMNGPMQDAADNKKAGPGTVIYFKLPVYQGSEGTPTTVESLKMSQEATRVALKLQHKSEYVFRPLPPPNLGRFKVLVADDVIMLRRGVVHTIGKVWGNNFPNCEVSVKTACTAEDMMRAAQAEPFDLIISDHRFNHHVANSVKSVREGKRPCVRFNCEEASHDSTMSNVEHFFEKERFTKEDKDGDLLGLTALTRLARWSILPYPPPVLMLLSADDIKLDPSLGIVIAKKPLRHTDFISSLERSAPDLLLAGTCNPAETPQGDALVNSRGSQLFLDAQGLTRDSSSPQAA</sequence>
<dbReference type="Gene3D" id="3.30.565.10">
    <property type="entry name" value="Histidine kinase-like ATPase, C-terminal domain"/>
    <property type="match status" value="1"/>
</dbReference>
<evidence type="ECO:0000259" key="4">
    <source>
        <dbReference type="PROSITE" id="PS50109"/>
    </source>
</evidence>
<evidence type="ECO:0000313" key="6">
    <source>
        <dbReference type="Proteomes" id="UP001153069"/>
    </source>
</evidence>
<proteinExistence type="predicted"/>
<feature type="compositionally biased region" description="Acidic residues" evidence="3">
    <location>
        <begin position="765"/>
        <end position="774"/>
    </location>
</feature>
<dbReference type="InterPro" id="IPR050956">
    <property type="entry name" value="2C_system_His_kinase"/>
</dbReference>
<organism evidence="5 6">
    <name type="scientific">Seminavis robusta</name>
    <dbReference type="NCBI Taxonomy" id="568900"/>
    <lineage>
        <taxon>Eukaryota</taxon>
        <taxon>Sar</taxon>
        <taxon>Stramenopiles</taxon>
        <taxon>Ochrophyta</taxon>
        <taxon>Bacillariophyta</taxon>
        <taxon>Bacillariophyceae</taxon>
        <taxon>Bacillariophycidae</taxon>
        <taxon>Naviculales</taxon>
        <taxon>Naviculaceae</taxon>
        <taxon>Seminavis</taxon>
    </lineage>
</organism>
<dbReference type="OrthoDB" id="2015534at2759"/>
<feature type="coiled-coil region" evidence="2">
    <location>
        <begin position="452"/>
        <end position="512"/>
    </location>
</feature>
<keyword evidence="6" id="KW-1185">Reference proteome</keyword>
<dbReference type="PANTHER" id="PTHR43719">
    <property type="entry name" value="TWO-COMPONENT HISTIDINE KINASE"/>
    <property type="match status" value="1"/>
</dbReference>
<reference evidence="5" key="1">
    <citation type="submission" date="2020-06" db="EMBL/GenBank/DDBJ databases">
        <authorList>
            <consortium name="Plant Systems Biology data submission"/>
        </authorList>
    </citation>
    <scope>NUCLEOTIDE SEQUENCE</scope>
    <source>
        <strain evidence="5">D6</strain>
    </source>
</reference>
<feature type="compositionally biased region" description="Basic and acidic residues" evidence="3">
    <location>
        <begin position="59"/>
        <end position="68"/>
    </location>
</feature>
<dbReference type="GO" id="GO:0016301">
    <property type="term" value="F:kinase activity"/>
    <property type="evidence" value="ECO:0007669"/>
    <property type="project" value="UniProtKB-KW"/>
</dbReference>
<dbReference type="PANTHER" id="PTHR43719:SF28">
    <property type="entry name" value="PEROXIDE STRESS-ACTIVATED HISTIDINE KINASE MAK1-RELATED"/>
    <property type="match status" value="1"/>
</dbReference>
<dbReference type="InterPro" id="IPR003594">
    <property type="entry name" value="HATPase_dom"/>
</dbReference>
<keyword evidence="2" id="KW-0175">Coiled coil</keyword>
<dbReference type="InterPro" id="IPR036890">
    <property type="entry name" value="HATPase_C_sf"/>
</dbReference>
<name>A0A9N8H587_9STRA</name>
<evidence type="ECO:0000256" key="2">
    <source>
        <dbReference type="SAM" id="Coils"/>
    </source>
</evidence>
<dbReference type="EMBL" id="CAICTM010000067">
    <property type="protein sequence ID" value="CAB9499765.1"/>
    <property type="molecule type" value="Genomic_DNA"/>
</dbReference>
<protein>
    <submittedName>
        <fullName evidence="5">Histidine kinase PdhS</fullName>
    </submittedName>
</protein>
<dbReference type="AlphaFoldDB" id="A0A9N8H587"/>
<feature type="compositionally biased region" description="Low complexity" evidence="3">
    <location>
        <begin position="733"/>
        <end position="743"/>
    </location>
</feature>
<feature type="compositionally biased region" description="Basic and acidic residues" evidence="3">
    <location>
        <begin position="749"/>
        <end position="760"/>
    </location>
</feature>
<keyword evidence="5" id="KW-0808">Transferase</keyword>
<feature type="region of interest" description="Disordered" evidence="3">
    <location>
        <begin position="58"/>
        <end position="80"/>
    </location>
</feature>